<dbReference type="OrthoDB" id="9804353at2"/>
<evidence type="ECO:0000256" key="3">
    <source>
        <dbReference type="ARBA" id="ARBA00022475"/>
    </source>
</evidence>
<accession>A0A429Z9F6</accession>
<dbReference type="Proteomes" id="UP000277864">
    <property type="component" value="Unassembled WGS sequence"/>
</dbReference>
<sequence length="254" mass="28976">MNKHSYKSLIAALIVFHLLWYGLSLWVNKELLPSPKVVYQCLPTAFSNQLGWHIFFSLKRIGIGLGISLITGLLLGWLMGTFPFWNKLLDPLIYLTYPIPKLALLPLLMLFLGLGEGSKIALIITIILPQMILSIRDAIISIPETYYQVYLCMGANSFERFKQITWPAIFFGIISTLRVSLGIAFSVLFFAENYGTEYGMGYFIMDAWLRMDYPMMYAGILILSLVGLILFGCLDYLLKKKTPEINYDNKQAQR</sequence>
<feature type="transmembrane region" description="Helical" evidence="7">
    <location>
        <begin position="164"/>
        <end position="191"/>
    </location>
</feature>
<keyword evidence="6 7" id="KW-0472">Membrane</keyword>
<comment type="caution">
    <text evidence="9">The sequence shown here is derived from an EMBL/GenBank/DDBJ whole genome shotgun (WGS) entry which is preliminary data.</text>
</comment>
<evidence type="ECO:0000256" key="7">
    <source>
        <dbReference type="RuleBase" id="RU363032"/>
    </source>
</evidence>
<keyword evidence="4 7" id="KW-0812">Transmembrane</keyword>
<evidence type="ECO:0000256" key="5">
    <source>
        <dbReference type="ARBA" id="ARBA00022989"/>
    </source>
</evidence>
<dbReference type="PANTHER" id="PTHR30151">
    <property type="entry name" value="ALKANE SULFONATE ABC TRANSPORTER-RELATED, MEMBRANE SUBUNIT"/>
    <property type="match status" value="1"/>
</dbReference>
<dbReference type="InterPro" id="IPR000515">
    <property type="entry name" value="MetI-like"/>
</dbReference>
<protein>
    <submittedName>
        <fullName evidence="9">ABC transporter permease</fullName>
    </submittedName>
</protein>
<comment type="similarity">
    <text evidence="7">Belongs to the binding-protein-dependent transport system permease family.</text>
</comment>
<feature type="transmembrane region" description="Helical" evidence="7">
    <location>
        <begin position="9"/>
        <end position="27"/>
    </location>
</feature>
<dbReference type="InterPro" id="IPR035906">
    <property type="entry name" value="MetI-like_sf"/>
</dbReference>
<evidence type="ECO:0000313" key="9">
    <source>
        <dbReference type="EMBL" id="RST90285.1"/>
    </source>
</evidence>
<dbReference type="CDD" id="cd06261">
    <property type="entry name" value="TM_PBP2"/>
    <property type="match status" value="1"/>
</dbReference>
<dbReference type="EMBL" id="PXZH01000001">
    <property type="protein sequence ID" value="RST90285.1"/>
    <property type="molecule type" value="Genomic_DNA"/>
</dbReference>
<keyword evidence="10" id="KW-1185">Reference proteome</keyword>
<dbReference type="PANTHER" id="PTHR30151:SF0">
    <property type="entry name" value="ABC TRANSPORTER PERMEASE PROTEIN MJ0413-RELATED"/>
    <property type="match status" value="1"/>
</dbReference>
<organism evidence="9 10">
    <name type="scientific">Vagococcus humatus</name>
    <dbReference type="NCBI Taxonomy" id="1889241"/>
    <lineage>
        <taxon>Bacteria</taxon>
        <taxon>Bacillati</taxon>
        <taxon>Bacillota</taxon>
        <taxon>Bacilli</taxon>
        <taxon>Lactobacillales</taxon>
        <taxon>Enterococcaceae</taxon>
        <taxon>Vagococcus</taxon>
    </lineage>
</organism>
<keyword evidence="2 7" id="KW-0813">Transport</keyword>
<dbReference type="AlphaFoldDB" id="A0A429Z9F6"/>
<evidence type="ECO:0000256" key="1">
    <source>
        <dbReference type="ARBA" id="ARBA00004651"/>
    </source>
</evidence>
<dbReference type="GO" id="GO:0005886">
    <property type="term" value="C:plasma membrane"/>
    <property type="evidence" value="ECO:0007669"/>
    <property type="project" value="UniProtKB-SubCell"/>
</dbReference>
<proteinExistence type="inferred from homology"/>
<dbReference type="Pfam" id="PF00528">
    <property type="entry name" value="BPD_transp_1"/>
    <property type="match status" value="1"/>
</dbReference>
<evidence type="ECO:0000259" key="8">
    <source>
        <dbReference type="PROSITE" id="PS50928"/>
    </source>
</evidence>
<dbReference type="SUPFAM" id="SSF161098">
    <property type="entry name" value="MetI-like"/>
    <property type="match status" value="1"/>
</dbReference>
<feature type="transmembrane region" description="Helical" evidence="7">
    <location>
        <begin position="215"/>
        <end position="238"/>
    </location>
</feature>
<evidence type="ECO:0000313" key="10">
    <source>
        <dbReference type="Proteomes" id="UP000277864"/>
    </source>
</evidence>
<evidence type="ECO:0000256" key="2">
    <source>
        <dbReference type="ARBA" id="ARBA00022448"/>
    </source>
</evidence>
<gene>
    <name evidence="9" type="ORF">C7P63_04220</name>
</gene>
<feature type="transmembrane region" description="Helical" evidence="7">
    <location>
        <begin position="61"/>
        <end position="80"/>
    </location>
</feature>
<comment type="subcellular location">
    <subcellularLocation>
        <location evidence="1 7">Cell membrane</location>
        <topology evidence="1 7">Multi-pass membrane protein</topology>
    </subcellularLocation>
</comment>
<evidence type="ECO:0000256" key="4">
    <source>
        <dbReference type="ARBA" id="ARBA00022692"/>
    </source>
</evidence>
<evidence type="ECO:0000256" key="6">
    <source>
        <dbReference type="ARBA" id="ARBA00023136"/>
    </source>
</evidence>
<feature type="domain" description="ABC transmembrane type-1" evidence="8">
    <location>
        <begin position="54"/>
        <end position="234"/>
    </location>
</feature>
<dbReference type="PROSITE" id="PS50928">
    <property type="entry name" value="ABC_TM1"/>
    <property type="match status" value="1"/>
</dbReference>
<reference evidence="9 10" key="1">
    <citation type="submission" date="2018-03" db="EMBL/GenBank/DDBJ databases">
        <authorList>
            <person name="Gulvik C.A."/>
        </authorList>
    </citation>
    <scope>NUCLEOTIDE SEQUENCE [LARGE SCALE GENOMIC DNA]</scope>
    <source>
        <strain evidence="9 10">JCM 31581</strain>
    </source>
</reference>
<name>A0A429Z9F6_9ENTE</name>
<keyword evidence="5 7" id="KW-1133">Transmembrane helix</keyword>
<keyword evidence="3" id="KW-1003">Cell membrane</keyword>
<dbReference type="GO" id="GO:0055085">
    <property type="term" value="P:transmembrane transport"/>
    <property type="evidence" value="ECO:0007669"/>
    <property type="project" value="InterPro"/>
</dbReference>
<dbReference type="Gene3D" id="1.10.3720.10">
    <property type="entry name" value="MetI-like"/>
    <property type="match status" value="1"/>
</dbReference>